<name>K4F709_9CAUD</name>
<evidence type="ECO:0000313" key="3">
    <source>
        <dbReference type="Proteomes" id="UP000000455"/>
    </source>
</evidence>
<dbReference type="Proteomes" id="UP000000455">
    <property type="component" value="Segment"/>
</dbReference>
<dbReference type="RefSeq" id="YP_006986310.1">
    <property type="nucleotide sequence ID" value="NC_019398.1"/>
</dbReference>
<dbReference type="GeneID" id="13997575"/>
<dbReference type="KEGG" id="vg:13997575"/>
<keyword evidence="1" id="KW-0472">Membrane</keyword>
<evidence type="ECO:0000256" key="1">
    <source>
        <dbReference type="SAM" id="Phobius"/>
    </source>
</evidence>
<feature type="transmembrane region" description="Helical" evidence="1">
    <location>
        <begin position="28"/>
        <end position="57"/>
    </location>
</feature>
<organism evidence="2 3">
    <name type="scientific">Cronobacter phage vB_CsaM_GAP161</name>
    <dbReference type="NCBI Taxonomy" id="1141138"/>
    <lineage>
        <taxon>Viruses</taxon>
        <taxon>Duplodnaviria</taxon>
        <taxon>Heunggongvirae</taxon>
        <taxon>Uroviricota</taxon>
        <taxon>Caudoviricetes</taxon>
        <taxon>Pantevenvirales</taxon>
        <taxon>Straboviridae</taxon>
        <taxon>Pseudotevenvirus</taxon>
        <taxon>Pseudotevenvirus gap161</taxon>
    </lineage>
</organism>
<reference evidence="2 3" key="1">
    <citation type="journal article" date="2012" name="J. Virol.">
        <title>Complete Genome Sequence of Cronobacter sakazakii Bacteriophage vB_CsaM_GAP161.</title>
        <authorList>
            <person name="Abbasifar R."/>
            <person name="Kropinski A.M."/>
            <person name="Sabour P.M."/>
            <person name="Ackermann H.W."/>
            <person name="Lingohr E.J."/>
            <person name="Griffiths M.W."/>
        </authorList>
    </citation>
    <scope>NUCLEOTIDE SEQUENCE [LARGE SCALE GENOMIC DNA]</scope>
</reference>
<evidence type="ECO:0000313" key="2">
    <source>
        <dbReference type="EMBL" id="AFC22141.1"/>
    </source>
</evidence>
<sequence length="69" mass="7698">MKKILVIVFLILLSLKLAAIGVMANASWWLVFAPLIVIGVITLLVWVFITIAMANIFPKFTLWVAKNAK</sequence>
<protein>
    <submittedName>
        <fullName evidence="2">Uncharacterized protein</fullName>
    </submittedName>
</protein>
<keyword evidence="1" id="KW-1133">Transmembrane helix</keyword>
<proteinExistence type="predicted"/>
<keyword evidence="3" id="KW-1185">Reference proteome</keyword>
<accession>K4F709</accession>
<dbReference type="EMBL" id="JN882287">
    <property type="protein sequence ID" value="AFC22141.1"/>
    <property type="molecule type" value="Genomic_DNA"/>
</dbReference>
<keyword evidence="1" id="KW-0812">Transmembrane</keyword>
<dbReference type="OrthoDB" id="29356at10239"/>
<gene>
    <name evidence="2" type="ORF">GAP161_034</name>
</gene>